<sequence>MQEEHAYVAHQITAQQRQLAAHHEREAGAGQPDRRPEPVAVDHGVNQRSQQNRQNLERLREFQPQKRHEDQNRVVEQLEEGELPVSENGDERTERVEETRQVVDVRPEEHPAGGAGADGEAEEPLEGGGARPPPQPTRIADLGGGGEEDPGEYGGGDQRHREGVDGGNGAERNGAAVTGDEEDDGVEDDGGGDVDGDGGE</sequence>
<proteinExistence type="predicted"/>
<feature type="compositionally biased region" description="Basic and acidic residues" evidence="1">
    <location>
        <begin position="89"/>
        <end position="111"/>
    </location>
</feature>
<dbReference type="Proteomes" id="UP001190926">
    <property type="component" value="Unassembled WGS sequence"/>
</dbReference>
<name>A0AAD4J471_PERFH</name>
<dbReference type="AlphaFoldDB" id="A0AAD4J471"/>
<organism evidence="2 3">
    <name type="scientific">Perilla frutescens var. hirtella</name>
    <name type="common">Perilla citriodora</name>
    <name type="synonym">Perilla setoyensis</name>
    <dbReference type="NCBI Taxonomy" id="608512"/>
    <lineage>
        <taxon>Eukaryota</taxon>
        <taxon>Viridiplantae</taxon>
        <taxon>Streptophyta</taxon>
        <taxon>Embryophyta</taxon>
        <taxon>Tracheophyta</taxon>
        <taxon>Spermatophyta</taxon>
        <taxon>Magnoliopsida</taxon>
        <taxon>eudicotyledons</taxon>
        <taxon>Gunneridae</taxon>
        <taxon>Pentapetalae</taxon>
        <taxon>asterids</taxon>
        <taxon>lamiids</taxon>
        <taxon>Lamiales</taxon>
        <taxon>Lamiaceae</taxon>
        <taxon>Nepetoideae</taxon>
        <taxon>Elsholtzieae</taxon>
        <taxon>Perilla</taxon>
    </lineage>
</organism>
<feature type="compositionally biased region" description="Acidic residues" evidence="1">
    <location>
        <begin position="179"/>
        <end position="200"/>
    </location>
</feature>
<dbReference type="EMBL" id="SDAM02000159">
    <property type="protein sequence ID" value="KAH6826829.1"/>
    <property type="molecule type" value="Genomic_DNA"/>
</dbReference>
<keyword evidence="3" id="KW-1185">Reference proteome</keyword>
<evidence type="ECO:0000313" key="3">
    <source>
        <dbReference type="Proteomes" id="UP001190926"/>
    </source>
</evidence>
<accession>A0AAD4J471</accession>
<evidence type="ECO:0000313" key="2">
    <source>
        <dbReference type="EMBL" id="KAH6826829.1"/>
    </source>
</evidence>
<feature type="region of interest" description="Disordered" evidence="1">
    <location>
        <begin position="1"/>
        <end position="200"/>
    </location>
</feature>
<feature type="compositionally biased region" description="Basic and acidic residues" evidence="1">
    <location>
        <begin position="21"/>
        <end position="37"/>
    </location>
</feature>
<protein>
    <submittedName>
        <fullName evidence="2">Uncharacterized protein</fullName>
    </submittedName>
</protein>
<feature type="compositionally biased region" description="Basic and acidic residues" evidence="1">
    <location>
        <begin position="55"/>
        <end position="73"/>
    </location>
</feature>
<evidence type="ECO:0000256" key="1">
    <source>
        <dbReference type="SAM" id="MobiDB-lite"/>
    </source>
</evidence>
<reference evidence="2 3" key="1">
    <citation type="journal article" date="2021" name="Nat. Commun.">
        <title>Incipient diploidization of the medicinal plant Perilla within 10,000 years.</title>
        <authorList>
            <person name="Zhang Y."/>
            <person name="Shen Q."/>
            <person name="Leng L."/>
            <person name="Zhang D."/>
            <person name="Chen S."/>
            <person name="Shi Y."/>
            <person name="Ning Z."/>
            <person name="Chen S."/>
        </authorList>
    </citation>
    <scope>NUCLEOTIDE SEQUENCE [LARGE SCALE GENOMIC DNA]</scope>
    <source>
        <strain evidence="3">cv. PC099</strain>
    </source>
</reference>
<comment type="caution">
    <text evidence="2">The sequence shown here is derived from an EMBL/GenBank/DDBJ whole genome shotgun (WGS) entry which is preliminary data.</text>
</comment>
<gene>
    <name evidence="2" type="ORF">C2S53_013027</name>
</gene>